<dbReference type="Proteomes" id="UP000006906">
    <property type="component" value="Chromosome 3"/>
</dbReference>
<dbReference type="OrthoDB" id="549117at2759"/>
<dbReference type="GeneID" id="5717523"/>
<dbReference type="RefSeq" id="XP_042926302.1">
    <property type="nucleotide sequence ID" value="XM_043061173.1"/>
</dbReference>
<dbReference type="PaxDb" id="3055-EDP04530"/>
<dbReference type="ExpressionAtlas" id="A0A2K3DYB1">
    <property type="expression patterns" value="baseline"/>
</dbReference>
<dbReference type="AlphaFoldDB" id="A0A2K3DYB1"/>
<dbReference type="Gramene" id="PNW85521">
    <property type="protein sequence ID" value="PNW85521"/>
    <property type="gene ID" value="CHLRE_03g190400v5"/>
</dbReference>
<evidence type="ECO:0000313" key="2">
    <source>
        <dbReference type="Proteomes" id="UP000006906"/>
    </source>
</evidence>
<gene>
    <name evidence="1" type="ORF">CHLRE_03g190400v5</name>
</gene>
<name>A0A2K3DYB1_CHLRE</name>
<evidence type="ECO:0000313" key="1">
    <source>
        <dbReference type="EMBL" id="PNW85521.1"/>
    </source>
</evidence>
<reference evidence="1 2" key="1">
    <citation type="journal article" date="2007" name="Science">
        <title>The Chlamydomonas genome reveals the evolution of key animal and plant functions.</title>
        <authorList>
            <person name="Merchant S.S."/>
            <person name="Prochnik S.E."/>
            <person name="Vallon O."/>
            <person name="Harris E.H."/>
            <person name="Karpowicz S.J."/>
            <person name="Witman G.B."/>
            <person name="Terry A."/>
            <person name="Salamov A."/>
            <person name="Fritz-Laylin L.K."/>
            <person name="Marechal-Drouard L."/>
            <person name="Marshall W.F."/>
            <person name="Qu L.H."/>
            <person name="Nelson D.R."/>
            <person name="Sanderfoot A.A."/>
            <person name="Spalding M.H."/>
            <person name="Kapitonov V.V."/>
            <person name="Ren Q."/>
            <person name="Ferris P."/>
            <person name="Lindquist E."/>
            <person name="Shapiro H."/>
            <person name="Lucas S.M."/>
            <person name="Grimwood J."/>
            <person name="Schmutz J."/>
            <person name="Cardol P."/>
            <person name="Cerutti H."/>
            <person name="Chanfreau G."/>
            <person name="Chen C.L."/>
            <person name="Cognat V."/>
            <person name="Croft M.T."/>
            <person name="Dent R."/>
            <person name="Dutcher S."/>
            <person name="Fernandez E."/>
            <person name="Fukuzawa H."/>
            <person name="Gonzalez-Ballester D."/>
            <person name="Gonzalez-Halphen D."/>
            <person name="Hallmann A."/>
            <person name="Hanikenne M."/>
            <person name="Hippler M."/>
            <person name="Inwood W."/>
            <person name="Jabbari K."/>
            <person name="Kalanon M."/>
            <person name="Kuras R."/>
            <person name="Lefebvre P.A."/>
            <person name="Lemaire S.D."/>
            <person name="Lobanov A.V."/>
            <person name="Lohr M."/>
            <person name="Manuell A."/>
            <person name="Meier I."/>
            <person name="Mets L."/>
            <person name="Mittag M."/>
            <person name="Mittelmeier T."/>
            <person name="Moroney J.V."/>
            <person name="Moseley J."/>
            <person name="Napoli C."/>
            <person name="Nedelcu A.M."/>
            <person name="Niyogi K."/>
            <person name="Novoselov S.V."/>
            <person name="Paulsen I.T."/>
            <person name="Pazour G."/>
            <person name="Purton S."/>
            <person name="Ral J.P."/>
            <person name="Riano-Pachon D.M."/>
            <person name="Riekhof W."/>
            <person name="Rymarquis L."/>
            <person name="Schroda M."/>
            <person name="Stern D."/>
            <person name="Umen J."/>
            <person name="Willows R."/>
            <person name="Wilson N."/>
            <person name="Zimmer S.L."/>
            <person name="Allmer J."/>
            <person name="Balk J."/>
            <person name="Bisova K."/>
            <person name="Chen C.J."/>
            <person name="Elias M."/>
            <person name="Gendler K."/>
            <person name="Hauser C."/>
            <person name="Lamb M.R."/>
            <person name="Ledford H."/>
            <person name="Long J.C."/>
            <person name="Minagawa J."/>
            <person name="Page M.D."/>
            <person name="Pan J."/>
            <person name="Pootakham W."/>
            <person name="Roje S."/>
            <person name="Rose A."/>
            <person name="Stahlberg E."/>
            <person name="Terauchi A.M."/>
            <person name="Yang P."/>
            <person name="Ball S."/>
            <person name="Bowler C."/>
            <person name="Dieckmann C.L."/>
            <person name="Gladyshev V.N."/>
            <person name="Green P."/>
            <person name="Jorgensen R."/>
            <person name="Mayfield S."/>
            <person name="Mueller-Roeber B."/>
            <person name="Rajamani S."/>
            <person name="Sayre R.T."/>
            <person name="Brokstein P."/>
            <person name="Dubchak I."/>
            <person name="Goodstein D."/>
            <person name="Hornick L."/>
            <person name="Huang Y.W."/>
            <person name="Jhaveri J."/>
            <person name="Luo Y."/>
            <person name="Martinez D."/>
            <person name="Ngau W.C."/>
            <person name="Otillar B."/>
            <person name="Poliakov A."/>
            <person name="Porter A."/>
            <person name="Szajkowski L."/>
            <person name="Werner G."/>
            <person name="Zhou K."/>
            <person name="Grigoriev I.V."/>
            <person name="Rokhsar D.S."/>
            <person name="Grossman A.R."/>
        </authorList>
    </citation>
    <scope>NUCLEOTIDE SEQUENCE [LARGE SCALE GENOMIC DNA]</scope>
    <source>
        <strain evidence="2">CC-503</strain>
    </source>
</reference>
<sequence length="192" mass="19846">MCSVLGGFGADLKQLDDSAVDALWKAGYRSEDLLQIATHKGLKDAGLLPAYVDYVLSLKASAAGLGVGSAPGADGRHLAWVAVPLMVLALVVDRGVSTLDDIKQCAKLFIARNDVALATAYHGVRGVGVVASVGLGVVAAVRACVKRLKVQPGRPRVSRLKRPKQQLDLAPAGVLPAARTSTTGQVNASQDG</sequence>
<dbReference type="KEGG" id="cre:CHLRE_03g190400v5"/>
<keyword evidence="2" id="KW-1185">Reference proteome</keyword>
<accession>A0A2K3DYB1</accession>
<protein>
    <submittedName>
        <fullName evidence="1">Uncharacterized protein</fullName>
    </submittedName>
</protein>
<proteinExistence type="predicted"/>
<dbReference type="EMBL" id="CM008964">
    <property type="protein sequence ID" value="PNW85521.1"/>
    <property type="molecule type" value="Genomic_DNA"/>
</dbReference>
<dbReference type="InParanoid" id="A0A2K3DYB1"/>
<organism evidence="1 2">
    <name type="scientific">Chlamydomonas reinhardtii</name>
    <name type="common">Chlamydomonas smithii</name>
    <dbReference type="NCBI Taxonomy" id="3055"/>
    <lineage>
        <taxon>Eukaryota</taxon>
        <taxon>Viridiplantae</taxon>
        <taxon>Chlorophyta</taxon>
        <taxon>core chlorophytes</taxon>
        <taxon>Chlorophyceae</taxon>
        <taxon>CS clade</taxon>
        <taxon>Chlamydomonadales</taxon>
        <taxon>Chlamydomonadaceae</taxon>
        <taxon>Chlamydomonas</taxon>
    </lineage>
</organism>